<accession>A0A560KB38</accession>
<comment type="caution">
    <text evidence="4">The sequence shown here is derived from an EMBL/GenBank/DDBJ whole genome shotgun (WGS) entry which is preliminary data.</text>
</comment>
<protein>
    <submittedName>
        <fullName evidence="4">Flagellar motility protein MotE (MotC chaperone)</fullName>
    </submittedName>
</protein>
<evidence type="ECO:0000256" key="2">
    <source>
        <dbReference type="SAM" id="MobiDB-lite"/>
    </source>
</evidence>
<feature type="compositionally biased region" description="Polar residues" evidence="2">
    <location>
        <begin position="176"/>
        <end position="185"/>
    </location>
</feature>
<evidence type="ECO:0000313" key="5">
    <source>
        <dbReference type="Proteomes" id="UP000320516"/>
    </source>
</evidence>
<keyword evidence="4" id="KW-0969">Cilium</keyword>
<feature type="compositionally biased region" description="Low complexity" evidence="2">
    <location>
        <begin position="136"/>
        <end position="160"/>
    </location>
</feature>
<proteinExistence type="predicted"/>
<dbReference type="Pfam" id="PF03448">
    <property type="entry name" value="MgtE_N"/>
    <property type="match status" value="1"/>
</dbReference>
<dbReference type="EMBL" id="VITV01000002">
    <property type="protein sequence ID" value="TWB80219.1"/>
    <property type="molecule type" value="Genomic_DNA"/>
</dbReference>
<sequence>MTAEPSAPRQGRPTAALGTTPGAPLTGAVPKAVAPQVPRTQRPVPAGARPAGTRATAGKGRVARKDEAPKVPLWRRLRVRLLPATIFAAVLLLGARAGDMWWTLTVGAAPPDVPAAKAQSPAPEKPASQTPSGQTPAAQATAAAPAKPAEAPAAKPAEGAAKGDAKAEGGKPEPSGSPTDGQTFTPKDVELLQRLAERREALDSRERDLDQREAMLQVATQRLDQKLAEMQALKKQLDGLVNQVNADQAQQLDSLVKIYETMKPAEAARIFEAMDDKVLLNVISRMKEAKAAPVLAAMTPKRAEQVTTMLADRKRLPSVPQ</sequence>
<keyword evidence="1" id="KW-0175">Coiled coil</keyword>
<feature type="compositionally biased region" description="Basic and acidic residues" evidence="2">
    <location>
        <begin position="161"/>
        <end position="171"/>
    </location>
</feature>
<organism evidence="4 5">
    <name type="scientific">Nitrospirillum amazonense</name>
    <dbReference type="NCBI Taxonomy" id="28077"/>
    <lineage>
        <taxon>Bacteria</taxon>
        <taxon>Pseudomonadati</taxon>
        <taxon>Pseudomonadota</taxon>
        <taxon>Alphaproteobacteria</taxon>
        <taxon>Rhodospirillales</taxon>
        <taxon>Azospirillaceae</taxon>
        <taxon>Nitrospirillum</taxon>
    </lineage>
</organism>
<keyword evidence="4" id="KW-0282">Flagellum</keyword>
<gene>
    <name evidence="4" type="ORF">FBZ87_102643</name>
</gene>
<feature type="region of interest" description="Disordered" evidence="2">
    <location>
        <begin position="113"/>
        <end position="186"/>
    </location>
</feature>
<keyword evidence="4" id="KW-0966">Cell projection</keyword>
<feature type="compositionally biased region" description="Low complexity" evidence="2">
    <location>
        <begin position="42"/>
        <end position="60"/>
    </location>
</feature>
<feature type="region of interest" description="Disordered" evidence="2">
    <location>
        <begin position="1"/>
        <end position="66"/>
    </location>
</feature>
<reference evidence="4 5" key="1">
    <citation type="submission" date="2019-06" db="EMBL/GenBank/DDBJ databases">
        <title>Genomic Encyclopedia of Type Strains, Phase IV (KMG-V): Genome sequencing to study the core and pangenomes of soil and plant-associated prokaryotes.</title>
        <authorList>
            <person name="Whitman W."/>
        </authorList>
    </citation>
    <scope>NUCLEOTIDE SEQUENCE [LARGE SCALE GENOMIC DNA]</scope>
    <source>
        <strain evidence="4 5">BR 12005</strain>
    </source>
</reference>
<dbReference type="SUPFAM" id="SSF158791">
    <property type="entry name" value="MgtE N-terminal domain-like"/>
    <property type="match status" value="1"/>
</dbReference>
<dbReference type="Proteomes" id="UP000320516">
    <property type="component" value="Unassembled WGS sequence"/>
</dbReference>
<evidence type="ECO:0000256" key="1">
    <source>
        <dbReference type="SAM" id="Coils"/>
    </source>
</evidence>
<name>A0A560KB38_9PROT</name>
<evidence type="ECO:0000313" key="4">
    <source>
        <dbReference type="EMBL" id="TWB80219.1"/>
    </source>
</evidence>
<dbReference type="InterPro" id="IPR006668">
    <property type="entry name" value="Mg_transptr_MgtE_intracell_dom"/>
</dbReference>
<feature type="domain" description="Magnesium transporter MgtE intracellular" evidence="3">
    <location>
        <begin position="256"/>
        <end position="310"/>
    </location>
</feature>
<dbReference type="AlphaFoldDB" id="A0A560KB38"/>
<feature type="coiled-coil region" evidence="1">
    <location>
        <begin position="192"/>
        <end position="250"/>
    </location>
</feature>
<evidence type="ECO:0000259" key="3">
    <source>
        <dbReference type="Pfam" id="PF03448"/>
    </source>
</evidence>